<dbReference type="KEGG" id="osu:NT6N_12480"/>
<name>A0AAT9FJR1_9BACT</name>
<evidence type="ECO:0000256" key="1">
    <source>
        <dbReference type="SAM" id="Phobius"/>
    </source>
</evidence>
<reference evidence="2" key="1">
    <citation type="submission" date="2024-07" db="EMBL/GenBank/DDBJ databases">
        <title>Complete genome sequence of Verrucomicrobiaceae bacterium NT6N.</title>
        <authorList>
            <person name="Huang C."/>
            <person name="Takami H."/>
            <person name="Hamasaki K."/>
        </authorList>
    </citation>
    <scope>NUCLEOTIDE SEQUENCE</scope>
    <source>
        <strain evidence="2">NT6N</strain>
    </source>
</reference>
<accession>A0AAT9FJR1</accession>
<dbReference type="Pfam" id="PF07963">
    <property type="entry name" value="N_methyl"/>
    <property type="match status" value="1"/>
</dbReference>
<keyword evidence="1" id="KW-0812">Transmembrane</keyword>
<protein>
    <recommendedName>
        <fullName evidence="3">Type II secretion system protein</fullName>
    </recommendedName>
</protein>
<evidence type="ECO:0008006" key="3">
    <source>
        <dbReference type="Google" id="ProtNLM"/>
    </source>
</evidence>
<keyword evidence="1" id="KW-1133">Transmembrane helix</keyword>
<sequence>MKYSGNKTKRGFTLVETVIAMGIITIMITAFLAAFGPAVQGIRKAISAKEANRMATTLESELSILRPDEAGSTGYKTAFEKAFTWIEESGGTTKDNMVLIYQYRGDPGSVREDGSLEPYTNSDGIPGEDYVIQSVVRRLGDSEVSEELTPGVVEGRVFYVRMTQLIFNGAGELIVSDEPGKIREPRVPNGTKDYATYPEAVIAFQAQFYVLKSSLQPYIANTFDPNDPGKPVFTRNMAVRR</sequence>
<dbReference type="EMBL" id="AP026866">
    <property type="protein sequence ID" value="BDS06208.1"/>
    <property type="molecule type" value="Genomic_DNA"/>
</dbReference>
<organism evidence="2">
    <name type="scientific">Oceaniferula spumae</name>
    <dbReference type="NCBI Taxonomy" id="2979115"/>
    <lineage>
        <taxon>Bacteria</taxon>
        <taxon>Pseudomonadati</taxon>
        <taxon>Verrucomicrobiota</taxon>
        <taxon>Verrucomicrobiia</taxon>
        <taxon>Verrucomicrobiales</taxon>
        <taxon>Verrucomicrobiaceae</taxon>
        <taxon>Oceaniferula</taxon>
    </lineage>
</organism>
<gene>
    <name evidence="2" type="ORF">NT6N_12480</name>
</gene>
<keyword evidence="1" id="KW-0472">Membrane</keyword>
<dbReference type="AlphaFoldDB" id="A0AAT9FJR1"/>
<proteinExistence type="predicted"/>
<dbReference type="NCBIfam" id="TIGR02532">
    <property type="entry name" value="IV_pilin_GFxxxE"/>
    <property type="match status" value="1"/>
</dbReference>
<evidence type="ECO:0000313" key="2">
    <source>
        <dbReference type="EMBL" id="BDS06208.1"/>
    </source>
</evidence>
<dbReference type="InterPro" id="IPR012902">
    <property type="entry name" value="N_methyl_site"/>
</dbReference>
<feature type="transmembrane region" description="Helical" evidence="1">
    <location>
        <begin position="12"/>
        <end position="35"/>
    </location>
</feature>
<dbReference type="PROSITE" id="PS00409">
    <property type="entry name" value="PROKAR_NTER_METHYL"/>
    <property type="match status" value="1"/>
</dbReference>